<evidence type="ECO:0000256" key="7">
    <source>
        <dbReference type="ARBA" id="ARBA00022679"/>
    </source>
</evidence>
<feature type="transmembrane region" description="Helical" evidence="14">
    <location>
        <begin position="334"/>
        <end position="357"/>
    </location>
</feature>
<dbReference type="PANTHER" id="PTHR12989:SF10">
    <property type="entry name" value="DOL-P-GLC:GLC(2)MAN(9)GLCNAC(2)-PP-DOL ALPHA-1,2-GLUCOSYLTRANSFERASE-RELATED"/>
    <property type="match status" value="1"/>
</dbReference>
<dbReference type="OrthoDB" id="4769at2759"/>
<protein>
    <recommendedName>
        <fullName evidence="5 14">Dol-P-Glc:Glc(2)Man(9)GlcNAc(2)-PP-Dol alpha-1,2-glucosyltransferase</fullName>
        <ecNumber evidence="4 14">2.4.1.256</ecNumber>
    </recommendedName>
</protein>
<evidence type="ECO:0000256" key="9">
    <source>
        <dbReference type="ARBA" id="ARBA00022824"/>
    </source>
</evidence>
<dbReference type="Pfam" id="PF04922">
    <property type="entry name" value="DIE2_ALG10"/>
    <property type="match status" value="1"/>
</dbReference>
<dbReference type="InterPro" id="IPR016900">
    <property type="entry name" value="Alg10"/>
</dbReference>
<feature type="transmembrane region" description="Helical" evidence="14">
    <location>
        <begin position="250"/>
        <end position="278"/>
    </location>
</feature>
<evidence type="ECO:0000256" key="11">
    <source>
        <dbReference type="ARBA" id="ARBA00023136"/>
    </source>
</evidence>
<comment type="caution">
    <text evidence="15">The sequence shown here is derived from an EMBL/GenBank/DDBJ whole genome shotgun (WGS) entry which is preliminary data.</text>
</comment>
<proteinExistence type="inferred from homology"/>
<keyword evidence="11 14" id="KW-0472">Membrane</keyword>
<comment type="similarity">
    <text evidence="3 14">Belongs to the ALG10 glucosyltransferase family.</text>
</comment>
<keyword evidence="7" id="KW-0808">Transferase</keyword>
<evidence type="ECO:0000256" key="1">
    <source>
        <dbReference type="ARBA" id="ARBA00004477"/>
    </source>
</evidence>
<dbReference type="Proteomes" id="UP000187013">
    <property type="component" value="Unassembled WGS sequence"/>
</dbReference>
<evidence type="ECO:0000256" key="6">
    <source>
        <dbReference type="ARBA" id="ARBA00022676"/>
    </source>
</evidence>
<dbReference type="GO" id="GO:0005789">
    <property type="term" value="C:endoplasmic reticulum membrane"/>
    <property type="evidence" value="ECO:0007669"/>
    <property type="project" value="UniProtKB-SubCell"/>
</dbReference>
<evidence type="ECO:0000256" key="5">
    <source>
        <dbReference type="ARBA" id="ARBA00018512"/>
    </source>
</evidence>
<dbReference type="PIRSF" id="PIRSF028810">
    <property type="entry name" value="Alpha1_2_glucosyltferase_Alg10"/>
    <property type="match status" value="1"/>
</dbReference>
<keyword evidence="10 14" id="KW-1133">Transmembrane helix</keyword>
<comment type="subcellular location">
    <subcellularLocation>
        <location evidence="1">Endoplasmic reticulum membrane</location>
        <topology evidence="1">Multi-pass membrane protein</topology>
    </subcellularLocation>
</comment>
<name>A0A1Q3AA92_ZYGRO</name>
<evidence type="ECO:0000256" key="8">
    <source>
        <dbReference type="ARBA" id="ARBA00022692"/>
    </source>
</evidence>
<feature type="transmembrane region" description="Helical" evidence="14">
    <location>
        <begin position="176"/>
        <end position="194"/>
    </location>
</feature>
<feature type="transmembrane region" description="Helical" evidence="14">
    <location>
        <begin position="38"/>
        <end position="63"/>
    </location>
</feature>
<feature type="transmembrane region" description="Helical" evidence="14">
    <location>
        <begin position="153"/>
        <end position="171"/>
    </location>
</feature>
<feature type="transmembrane region" description="Helical" evidence="14">
    <location>
        <begin position="426"/>
        <end position="445"/>
    </location>
</feature>
<comment type="function">
    <text evidence="12">Dol-P-Glc:Glc(2)Man(9)GlcNAc(2)-PP-Dol alpha-1,2-glucosyltransferase that operates in the biosynthetic pathway of dolichol-linked oligosaccharides, the glycan precursors employed in protein asparagine (N)-glycosylation. The assembly of dolichol-linked oligosaccharides begins on the cytosolic side of the endoplasmic reticulum membrane and finishes in its lumen. The sequential addition of sugars to dolichol pyrophosphate produces dolichol-linked oligosaccharides containing fourteen sugars, including two GlcNAcs, nine mannoses and three glucoses. Once assembled, the oligosaccharide is transferred from the lipid to nascent proteins by oligosaccharyltransferases. In the lumen of the endoplasmic reticulum, adds the third and last glucose residue from dolichyl phosphate glucose (Dol-P-Glc) onto the lipid-linked oligosaccharide intermediate Glc(2)Man(9)GlcNAc(2)-PP-Dol to produce Glc(3)Man(9)GlcNAc(2)-PP-Dol.</text>
</comment>
<gene>
    <name evidence="15" type="ORF">ZYGR_0AG06450</name>
</gene>
<evidence type="ECO:0000256" key="14">
    <source>
        <dbReference type="PIRNR" id="PIRNR028810"/>
    </source>
</evidence>
<evidence type="ECO:0000256" key="3">
    <source>
        <dbReference type="ARBA" id="ARBA00010600"/>
    </source>
</evidence>
<evidence type="ECO:0000256" key="10">
    <source>
        <dbReference type="ARBA" id="ARBA00022989"/>
    </source>
</evidence>
<evidence type="ECO:0000256" key="13">
    <source>
        <dbReference type="ARBA" id="ARBA00048064"/>
    </source>
</evidence>
<keyword evidence="6 14" id="KW-0328">Glycosyltransferase</keyword>
<dbReference type="AlphaFoldDB" id="A0A1Q3AA92"/>
<organism evidence="15 16">
    <name type="scientific">Zygosaccharomyces rouxii</name>
    <dbReference type="NCBI Taxonomy" id="4956"/>
    <lineage>
        <taxon>Eukaryota</taxon>
        <taxon>Fungi</taxon>
        <taxon>Dikarya</taxon>
        <taxon>Ascomycota</taxon>
        <taxon>Saccharomycotina</taxon>
        <taxon>Saccharomycetes</taxon>
        <taxon>Saccharomycetales</taxon>
        <taxon>Saccharomycetaceae</taxon>
        <taxon>Zygosaccharomyces</taxon>
    </lineage>
</organism>
<evidence type="ECO:0000313" key="15">
    <source>
        <dbReference type="EMBL" id="GAV52654.1"/>
    </source>
</evidence>
<keyword evidence="8 14" id="KW-0812">Transmembrane</keyword>
<comment type="pathway">
    <text evidence="2">Protein modification; protein glycosylation.</text>
</comment>
<keyword evidence="9" id="KW-0256">Endoplasmic reticulum</keyword>
<dbReference type="EC" id="2.4.1.256" evidence="4 14"/>
<evidence type="ECO:0000256" key="4">
    <source>
        <dbReference type="ARBA" id="ARBA00011967"/>
    </source>
</evidence>
<dbReference type="PANTHER" id="PTHR12989">
    <property type="entry name" value="ALPHA-1,2-GLUCOSYLTRANSFERASE ALG10"/>
    <property type="match status" value="1"/>
</dbReference>
<feature type="transmembrane region" description="Helical" evidence="14">
    <location>
        <begin position="128"/>
        <end position="147"/>
    </location>
</feature>
<accession>A0A1Q3AA92</accession>
<feature type="transmembrane region" description="Helical" evidence="14">
    <location>
        <begin position="298"/>
        <end position="322"/>
    </location>
</feature>
<sequence>MSAASTGSEEKPQEEETLLEGITQIIGPGVQRDLQTEVILSFVANLLLYVVLVIYFVATFYYVSSKIVPYEFIDEKFHVGQTIEYIAGHWTSWDPKITTPPGLYLLGWLNYKWCSFLTSWSTLTILRLVNLIGGVVVLPLTVLRPLFLFNAIGFWPVALMSFPLLASFYYLYYTDLWSTIFILQSLTCVLTLPFGTNGSIWASSILAGVSCLFRQTNIVWTGFVMIVAVERRAVIQKQFNSHNFNNYLKFFIHAIDEFGTLVLPYAINFLAFFLYLVWNRSITLGDKSNHSAGFHLAQLFYCYLFIAFFSAPLWFSSSFLKIYKSRLLQNPFRYVVEILGIMLVIRFFTKVHPFILADNRHLAFYIFKRFLGNPSKMVKYLMMSPIYHFVTYSYFETFRPSEMIFETVAPVPIKEPIDLPIQLTHISWTALIVCTFVTIVPSPLFEPRYYILPYMFWRLFLTCNAEPLWGEVVPAPQGQPPVTVSSTKRLALEFFWFMLINFFTFYIFKNRPIVWEDEPFLQRIIW</sequence>
<comment type="caution">
    <text evidence="14">Lacks conserved residue(s) required for the propagation of feature annotation.</text>
</comment>
<dbReference type="EMBL" id="BDGX01000033">
    <property type="protein sequence ID" value="GAV52654.1"/>
    <property type="molecule type" value="Genomic_DNA"/>
</dbReference>
<dbReference type="UniPathway" id="UPA00378"/>
<dbReference type="GO" id="GO:0006488">
    <property type="term" value="P:dolichol-linked oligosaccharide biosynthetic process"/>
    <property type="evidence" value="ECO:0007669"/>
    <property type="project" value="UniProtKB-UniRule"/>
</dbReference>
<dbReference type="GO" id="GO:0106073">
    <property type="term" value="F:dolichyl pyrophosphate Glc2Man9GlcNAc2 alpha-1,2-glucosyltransferase activity"/>
    <property type="evidence" value="ECO:0007669"/>
    <property type="project" value="UniProtKB-UniRule"/>
</dbReference>
<evidence type="ECO:0000256" key="12">
    <source>
        <dbReference type="ARBA" id="ARBA00044727"/>
    </source>
</evidence>
<feature type="transmembrane region" description="Helical" evidence="14">
    <location>
        <begin position="490"/>
        <end position="508"/>
    </location>
</feature>
<reference evidence="15 16" key="1">
    <citation type="submission" date="2016-08" db="EMBL/GenBank/DDBJ databases">
        <title>Draft genome sequence of allopolyploid Zygosaccharomyces rouxii.</title>
        <authorList>
            <person name="Watanabe J."/>
            <person name="Uehara K."/>
            <person name="Mogi Y."/>
            <person name="Tsukioka Y."/>
        </authorList>
    </citation>
    <scope>NUCLEOTIDE SEQUENCE [LARGE SCALE GENOMIC DNA]</scope>
    <source>
        <strain evidence="15 16">NBRC 110957</strain>
    </source>
</reference>
<evidence type="ECO:0000256" key="2">
    <source>
        <dbReference type="ARBA" id="ARBA00004922"/>
    </source>
</evidence>
<evidence type="ECO:0000313" key="16">
    <source>
        <dbReference type="Proteomes" id="UP000187013"/>
    </source>
</evidence>
<comment type="catalytic activity">
    <reaction evidence="13">
        <text>an alpha-D-Glc-(1-&gt;3)-alpha-D-Glc-(1-&gt;3)-alpha-D-Man-(1-&gt;2)-alpha-D-Man-(1-&gt;2)-alpha-D-Man-(1-&gt;3)-[alpha-D-Man-(1-&gt;2)-alpha-D-Man-(1-&gt;3)-[alpha-D-Man-(1-&gt;2)-alpha-D-Man-(1-&gt;6)]-alpha-D-Man-(1-&gt;6)]-beta-D-Man-(1-&gt;4)-beta-D-GlcNAc-(1-&gt;4)-alpha-D-GlcNAc-diphospho-di-trans,poly-cis-dolichol + a di-trans,poly-cis-dolichyl beta-D-glucosyl phosphate = a alpha-D-Glc-(1-&gt;2)-alpha-D-Glc-(1-&gt;3)-alpha-D-Glc-(1-&gt;3)-alpha-D-Man-(1-&gt;2)-alpha-D-Man-(1-&gt;2)-alpha-D-Man-(1-&gt;3)-[alpha-D-Man-(1-&gt;2)-alpha-D-Man-(1-&gt;3)-[alpha-D-Man-(1-&gt;2)-alpha-D-Man-(1-&gt;6)]-alpha-D-Man-(1-&gt;6)]-beta-D-Man-(1-&gt;4)-beta-D-GlcNAc-(1-&gt;4)-alpha-D-GlcNAc-diphospho-di-trans,poly-cis-dolichol + a di-trans,poly-cis-dolichyl phosphate + H(+)</text>
        <dbReference type="Rhea" id="RHEA:29543"/>
        <dbReference type="Rhea" id="RHEA-COMP:19498"/>
        <dbReference type="Rhea" id="RHEA-COMP:19502"/>
        <dbReference type="Rhea" id="RHEA-COMP:19512"/>
        <dbReference type="Rhea" id="RHEA-COMP:19522"/>
        <dbReference type="ChEBI" id="CHEBI:15378"/>
        <dbReference type="ChEBI" id="CHEBI:57525"/>
        <dbReference type="ChEBI" id="CHEBI:57683"/>
        <dbReference type="ChEBI" id="CHEBI:132522"/>
        <dbReference type="ChEBI" id="CHEBI:132523"/>
        <dbReference type="EC" id="2.4.1.256"/>
    </reaction>
    <physiologicalReaction direction="left-to-right" evidence="13">
        <dbReference type="Rhea" id="RHEA:29544"/>
    </physiologicalReaction>
</comment>